<dbReference type="AlphaFoldDB" id="A0A4R8L6I1"/>
<dbReference type="PANTHER" id="PTHR36922:SF1">
    <property type="entry name" value="DUF1993 DOMAIN-CONTAINING PROTEIN"/>
    <property type="match status" value="1"/>
</dbReference>
<dbReference type="Gene3D" id="1.20.120.450">
    <property type="entry name" value="dinb family like domain"/>
    <property type="match status" value="1"/>
</dbReference>
<sequence length="171" mass="18794">MTISMYQASVPALIRGLTNLQTILGKGQAHAAEKQIDPSVLPGARLFPDMLPLARQVHIATDGAKGCAARLAGVEAPKYDDVEVSFDELAARIQKTIAYLKEFKPEQIDGSETRQISLKMRSGPVEFSGIDYLLAFVLPNFYFHLTTAYNILRHNGVELGKMDFLGKQNNG</sequence>
<evidence type="ECO:0000313" key="2">
    <source>
        <dbReference type="Proteomes" id="UP000295509"/>
    </source>
</evidence>
<dbReference type="InterPro" id="IPR034660">
    <property type="entry name" value="DinB/YfiT-like"/>
</dbReference>
<reference evidence="1 2" key="1">
    <citation type="submission" date="2019-03" db="EMBL/GenBank/DDBJ databases">
        <title>Genomic Encyclopedia of Type Strains, Phase III (KMG-III): the genomes of soil and plant-associated and newly described type strains.</title>
        <authorList>
            <person name="Whitman W."/>
        </authorList>
    </citation>
    <scope>NUCLEOTIDE SEQUENCE [LARGE SCALE GENOMIC DNA]</scope>
    <source>
        <strain evidence="1 2">LMG 29544</strain>
    </source>
</reference>
<gene>
    <name evidence="1" type="ORF">BX592_13219</name>
</gene>
<organism evidence="1 2">
    <name type="scientific">Paraburkholderia rhizosphaerae</name>
    <dbReference type="NCBI Taxonomy" id="480658"/>
    <lineage>
        <taxon>Bacteria</taxon>
        <taxon>Pseudomonadati</taxon>
        <taxon>Pseudomonadota</taxon>
        <taxon>Betaproteobacteria</taxon>
        <taxon>Burkholderiales</taxon>
        <taxon>Burkholderiaceae</taxon>
        <taxon>Paraburkholderia</taxon>
    </lineage>
</organism>
<dbReference type="Pfam" id="PF09351">
    <property type="entry name" value="DUF1993"/>
    <property type="match status" value="1"/>
</dbReference>
<dbReference type="RefSeq" id="WP_134196832.1">
    <property type="nucleotide sequence ID" value="NZ_JBHLUW010000047.1"/>
</dbReference>
<dbReference type="OrthoDB" id="338237at2"/>
<evidence type="ECO:0008006" key="3">
    <source>
        <dbReference type="Google" id="ProtNLM"/>
    </source>
</evidence>
<dbReference type="EMBL" id="SORE01000032">
    <property type="protein sequence ID" value="TDY38282.1"/>
    <property type="molecule type" value="Genomic_DNA"/>
</dbReference>
<name>A0A4R8L6I1_9BURK</name>
<comment type="caution">
    <text evidence="1">The sequence shown here is derived from an EMBL/GenBank/DDBJ whole genome shotgun (WGS) entry which is preliminary data.</text>
</comment>
<dbReference type="Proteomes" id="UP000295509">
    <property type="component" value="Unassembled WGS sequence"/>
</dbReference>
<proteinExistence type="predicted"/>
<protein>
    <recommendedName>
        <fullName evidence="3">DUF1993 domain-containing protein</fullName>
    </recommendedName>
</protein>
<dbReference type="PANTHER" id="PTHR36922">
    <property type="entry name" value="BLL2446 PROTEIN"/>
    <property type="match status" value="1"/>
</dbReference>
<accession>A0A4R8L6I1</accession>
<keyword evidence="2" id="KW-1185">Reference proteome</keyword>
<dbReference type="SUPFAM" id="SSF109854">
    <property type="entry name" value="DinB/YfiT-like putative metalloenzymes"/>
    <property type="match status" value="1"/>
</dbReference>
<evidence type="ECO:0000313" key="1">
    <source>
        <dbReference type="EMBL" id="TDY38282.1"/>
    </source>
</evidence>
<dbReference type="InterPro" id="IPR018531">
    <property type="entry name" value="DUF1993"/>
</dbReference>